<accession>A0A2T2X5L5</accession>
<reference evidence="4 5" key="1">
    <citation type="journal article" date="2014" name="BMC Genomics">
        <title>Comparison of environmental and isolate Sulfobacillus genomes reveals diverse carbon, sulfur, nitrogen, and hydrogen metabolisms.</title>
        <authorList>
            <person name="Justice N.B."/>
            <person name="Norman A."/>
            <person name="Brown C.T."/>
            <person name="Singh A."/>
            <person name="Thomas B.C."/>
            <person name="Banfield J.F."/>
        </authorList>
    </citation>
    <scope>NUCLEOTIDE SEQUENCE [LARGE SCALE GENOMIC DNA]</scope>
    <source>
        <strain evidence="4">AMDSBA5</strain>
    </source>
</reference>
<proteinExistence type="predicted"/>
<evidence type="ECO:0000256" key="2">
    <source>
        <dbReference type="ARBA" id="ARBA00023315"/>
    </source>
</evidence>
<dbReference type="Gene3D" id="3.40.630.30">
    <property type="match status" value="1"/>
</dbReference>
<keyword evidence="2" id="KW-0012">Acyltransferase</keyword>
<dbReference type="PROSITE" id="PS51186">
    <property type="entry name" value="GNAT"/>
    <property type="match status" value="1"/>
</dbReference>
<dbReference type="InterPro" id="IPR016181">
    <property type="entry name" value="Acyl_CoA_acyltransferase"/>
</dbReference>
<evidence type="ECO:0000313" key="5">
    <source>
        <dbReference type="Proteomes" id="UP000242705"/>
    </source>
</evidence>
<dbReference type="GO" id="GO:0016747">
    <property type="term" value="F:acyltransferase activity, transferring groups other than amino-acyl groups"/>
    <property type="evidence" value="ECO:0007669"/>
    <property type="project" value="InterPro"/>
</dbReference>
<comment type="caution">
    <text evidence="4">The sequence shown here is derived from an EMBL/GenBank/DDBJ whole genome shotgun (WGS) entry which is preliminary data.</text>
</comment>
<sequence>MCVLIRAARPEDLEDIYQLVTYYANQGALLPRTRESLVAHLPHLAVAYQNSRLAGVVALHRLEPTVSEVRSLAVDPAFHKQGIGQQLVLYAVHQAEAEGYHKVIAFTRQVTFFEHCGFHAVPRESVPGKYFIDCVGCPMLTHCDEIAMERVLSVDSTRTSLTAAPASLT</sequence>
<organism evidence="4 5">
    <name type="scientific">Sulfobacillus thermosulfidooxidans</name>
    <dbReference type="NCBI Taxonomy" id="28034"/>
    <lineage>
        <taxon>Bacteria</taxon>
        <taxon>Bacillati</taxon>
        <taxon>Bacillota</taxon>
        <taxon>Clostridia</taxon>
        <taxon>Eubacteriales</taxon>
        <taxon>Clostridiales Family XVII. Incertae Sedis</taxon>
        <taxon>Sulfobacillus</taxon>
    </lineage>
</organism>
<evidence type="ECO:0000259" key="3">
    <source>
        <dbReference type="PROSITE" id="PS51186"/>
    </source>
</evidence>
<feature type="domain" description="N-acetyltransferase" evidence="3">
    <location>
        <begin position="3"/>
        <end position="144"/>
    </location>
</feature>
<gene>
    <name evidence="4" type="ORF">C7B47_00275</name>
</gene>
<evidence type="ECO:0000256" key="1">
    <source>
        <dbReference type="ARBA" id="ARBA00022679"/>
    </source>
</evidence>
<dbReference type="InterPro" id="IPR000182">
    <property type="entry name" value="GNAT_dom"/>
</dbReference>
<dbReference type="Proteomes" id="UP000242705">
    <property type="component" value="Unassembled WGS sequence"/>
</dbReference>
<keyword evidence="1 4" id="KW-0808">Transferase</keyword>
<protein>
    <submittedName>
        <fullName evidence="4">GNAT family N-acetyltransferase</fullName>
    </submittedName>
</protein>
<dbReference type="CDD" id="cd04301">
    <property type="entry name" value="NAT_SF"/>
    <property type="match status" value="1"/>
</dbReference>
<dbReference type="AlphaFoldDB" id="A0A2T2X5L5"/>
<dbReference type="Pfam" id="PF00583">
    <property type="entry name" value="Acetyltransf_1"/>
    <property type="match status" value="1"/>
</dbReference>
<dbReference type="SUPFAM" id="SSF55729">
    <property type="entry name" value="Acyl-CoA N-acyltransferases (Nat)"/>
    <property type="match status" value="1"/>
</dbReference>
<name>A0A2T2X5L5_SULTH</name>
<dbReference type="EMBL" id="PXYX01000001">
    <property type="protein sequence ID" value="PSR29782.1"/>
    <property type="molecule type" value="Genomic_DNA"/>
</dbReference>
<evidence type="ECO:0000313" key="4">
    <source>
        <dbReference type="EMBL" id="PSR29782.1"/>
    </source>
</evidence>
<dbReference type="InterPro" id="IPR050832">
    <property type="entry name" value="Bact_Acetyltransf"/>
</dbReference>
<dbReference type="PANTHER" id="PTHR43877">
    <property type="entry name" value="AMINOALKYLPHOSPHONATE N-ACETYLTRANSFERASE-RELATED-RELATED"/>
    <property type="match status" value="1"/>
</dbReference>